<proteinExistence type="predicted"/>
<dbReference type="PANTHER" id="PTHR43876">
    <property type="entry name" value="UBIQUINONE BIOSYNTHESIS MONOOXYGENASE COQ6, MITOCHONDRIAL"/>
    <property type="match status" value="1"/>
</dbReference>
<dbReference type="Pfam" id="PF01494">
    <property type="entry name" value="FAD_binding_3"/>
    <property type="match status" value="1"/>
</dbReference>
<name>A0A7S3H038_9STRA</name>
<feature type="region of interest" description="Disordered" evidence="1">
    <location>
        <begin position="171"/>
        <end position="199"/>
    </location>
</feature>
<dbReference type="InterPro" id="IPR051205">
    <property type="entry name" value="UbiH/COQ6_monooxygenase"/>
</dbReference>
<evidence type="ECO:0000313" key="3">
    <source>
        <dbReference type="EMBL" id="CAE0281168.1"/>
    </source>
</evidence>
<dbReference type="AlphaFoldDB" id="A0A7S3H038"/>
<protein>
    <recommendedName>
        <fullName evidence="2">FAD-binding domain-containing protein</fullName>
    </recommendedName>
</protein>
<dbReference type="InterPro" id="IPR002938">
    <property type="entry name" value="FAD-bd"/>
</dbReference>
<dbReference type="PANTHER" id="PTHR43876:SF7">
    <property type="entry name" value="UBIQUINONE BIOSYNTHESIS MONOOXYGENASE COQ6, MITOCHONDRIAL"/>
    <property type="match status" value="1"/>
</dbReference>
<sequence>MATDSPDVRVYALSPNSIQFLDRIGAWKYIKDRSQPYTAMQIWEESGPGLLRFSADDMGAPALGRICEDQTIQTAIYQSIKDQGYNFSPYFGYSVDDVKLPANGNNPSSPAVVKIEPKDTVNFQPKELSARLVVGADGANSMVRKFSGISTWGWGYGQEAVVATVRLPGYDQPTPEANADSTASDSSAPNTGRRAAPRNNTAWQKYLTTGPLALLPLWDGYASIVWSTSIAECKRLKALPADQFLLELNAALQSRPATDKWSVFEKSDATNLPPFINNLFQARPFGPVSNLFGKSPQELLQAAKREVAAVADVLMASAQMSDPLQYPPKLEALCGPRVSFPLSFSQARQYTAPRCALVGDAAHSIHPQAGQGLNLGVQDAITLSDCIVRTMSVGGDIGQASLLKSYEKERYVKNLSMMTLVDGINTVFKDEHATRPVASSSSAASASSHTTNQDKKDTHEKDYVSFSAQATRPGDLPFVPKMKQFLRSAGMLGIHQLGPVKNKIAKFAMGLDNSSTNK</sequence>
<feature type="compositionally biased region" description="Low complexity" evidence="1">
    <location>
        <begin position="177"/>
        <end position="191"/>
    </location>
</feature>
<feature type="region of interest" description="Disordered" evidence="1">
    <location>
        <begin position="435"/>
        <end position="459"/>
    </location>
</feature>
<evidence type="ECO:0000256" key="1">
    <source>
        <dbReference type="SAM" id="MobiDB-lite"/>
    </source>
</evidence>
<feature type="compositionally biased region" description="Low complexity" evidence="1">
    <location>
        <begin position="438"/>
        <end position="448"/>
    </location>
</feature>
<dbReference type="GO" id="GO:0005739">
    <property type="term" value="C:mitochondrion"/>
    <property type="evidence" value="ECO:0007669"/>
    <property type="project" value="TreeGrafter"/>
</dbReference>
<gene>
    <name evidence="3" type="ORF">SELO1098_LOCUS10002</name>
</gene>
<dbReference type="EMBL" id="HBIC01020143">
    <property type="protein sequence ID" value="CAE0281168.1"/>
    <property type="molecule type" value="Transcribed_RNA"/>
</dbReference>
<reference evidence="3" key="1">
    <citation type="submission" date="2021-01" db="EMBL/GenBank/DDBJ databases">
        <authorList>
            <person name="Corre E."/>
            <person name="Pelletier E."/>
            <person name="Niang G."/>
            <person name="Scheremetjew M."/>
            <person name="Finn R."/>
            <person name="Kale V."/>
            <person name="Holt S."/>
            <person name="Cochrane G."/>
            <person name="Meng A."/>
            <person name="Brown T."/>
            <person name="Cohen L."/>
        </authorList>
    </citation>
    <scope>NUCLEOTIDE SEQUENCE</scope>
    <source>
        <strain evidence="3">CCAP 955/1</strain>
    </source>
</reference>
<dbReference type="SUPFAM" id="SSF51905">
    <property type="entry name" value="FAD/NAD(P)-binding domain"/>
    <property type="match status" value="1"/>
</dbReference>
<dbReference type="GO" id="GO:0071949">
    <property type="term" value="F:FAD binding"/>
    <property type="evidence" value="ECO:0007669"/>
    <property type="project" value="InterPro"/>
</dbReference>
<dbReference type="InterPro" id="IPR036188">
    <property type="entry name" value="FAD/NAD-bd_sf"/>
</dbReference>
<accession>A0A7S3H038</accession>
<evidence type="ECO:0000259" key="2">
    <source>
        <dbReference type="Pfam" id="PF01494"/>
    </source>
</evidence>
<dbReference type="Gene3D" id="3.50.50.60">
    <property type="entry name" value="FAD/NAD(P)-binding domain"/>
    <property type="match status" value="2"/>
</dbReference>
<organism evidence="3">
    <name type="scientific">Spumella elongata</name>
    <dbReference type="NCBI Taxonomy" id="89044"/>
    <lineage>
        <taxon>Eukaryota</taxon>
        <taxon>Sar</taxon>
        <taxon>Stramenopiles</taxon>
        <taxon>Ochrophyta</taxon>
        <taxon>Chrysophyceae</taxon>
        <taxon>Chromulinales</taxon>
        <taxon>Chromulinaceae</taxon>
        <taxon>Spumella</taxon>
    </lineage>
</organism>
<feature type="domain" description="FAD-binding" evidence="2">
    <location>
        <begin position="341"/>
        <end position="410"/>
    </location>
</feature>